<sequence>GPSKPTPGKRKNVFGDDDEITKKSKTEGEAEDIGELNFDDIPIVASQPTKPAPSSKSKAPPSGPPTRKKLTKEDDPGQFTDVVGTRQAEKLAKEAQQLDPSVYDYDAAFDVINAGRTAAKVAAHKDAAEGKSKYMEGLLEAAELRKMDQLRARDKVLQREREAEGDEFADKEKFVTGAYKAQQEEARKAEAEEQDKQAAEEEKRRKMGMAGFHKQMLMEEENRHQAAMDAAAELAKNGYKADETKVKTAEEIARELNAQGGNIIINDDGEVADKRQLLSAGLNIVAKPKSAAAPAPAPARPVIHQSSHQGRGSQRGTRDRQTRMIADQIEQAAKRTAEQEAEERKKVEEASKSRKTEGDISSAKERYLQRKKEAAAAK</sequence>
<dbReference type="EMBL" id="ML996130">
    <property type="protein sequence ID" value="KAF2735915.1"/>
    <property type="molecule type" value="Genomic_DNA"/>
</dbReference>
<dbReference type="PANTHER" id="PTHR47845:SF1">
    <property type="entry name" value="NUCLEAR SPECKLE SPLICING REGULATORY PROTEIN 1 HOMOLOG"/>
    <property type="match status" value="1"/>
</dbReference>
<dbReference type="InterPro" id="IPR018612">
    <property type="entry name" value="NSRP1_N"/>
</dbReference>
<reference evidence="5" key="1">
    <citation type="journal article" date="2020" name="Stud. Mycol.">
        <title>101 Dothideomycetes genomes: a test case for predicting lifestyles and emergence of pathogens.</title>
        <authorList>
            <person name="Haridas S."/>
            <person name="Albert R."/>
            <person name="Binder M."/>
            <person name="Bloem J."/>
            <person name="Labutti K."/>
            <person name="Salamov A."/>
            <person name="Andreopoulos B."/>
            <person name="Baker S."/>
            <person name="Barry K."/>
            <person name="Bills G."/>
            <person name="Bluhm B."/>
            <person name="Cannon C."/>
            <person name="Castanera R."/>
            <person name="Culley D."/>
            <person name="Daum C."/>
            <person name="Ezra D."/>
            <person name="Gonzalez J."/>
            <person name="Henrissat B."/>
            <person name="Kuo A."/>
            <person name="Liang C."/>
            <person name="Lipzen A."/>
            <person name="Lutzoni F."/>
            <person name="Magnuson J."/>
            <person name="Mondo S."/>
            <person name="Nolan M."/>
            <person name="Ohm R."/>
            <person name="Pangilinan J."/>
            <person name="Park H.-J."/>
            <person name="Ramirez L."/>
            <person name="Alfaro M."/>
            <person name="Sun H."/>
            <person name="Tritt A."/>
            <person name="Yoshinaga Y."/>
            <person name="Zwiers L.-H."/>
            <person name="Turgeon B."/>
            <person name="Goodwin S."/>
            <person name="Spatafora J."/>
            <person name="Crous P."/>
            <person name="Grigoriev I."/>
        </authorList>
    </citation>
    <scope>NUCLEOTIDE SEQUENCE</scope>
    <source>
        <strain evidence="5">CBS 125425</strain>
    </source>
</reference>
<evidence type="ECO:0000256" key="1">
    <source>
        <dbReference type="ARBA" id="ARBA00010126"/>
    </source>
</evidence>
<feature type="compositionally biased region" description="Acidic residues" evidence="3">
    <location>
        <begin position="29"/>
        <end position="38"/>
    </location>
</feature>
<feature type="compositionally biased region" description="Basic and acidic residues" evidence="3">
    <location>
        <begin position="182"/>
        <end position="204"/>
    </location>
</feature>
<gene>
    <name evidence="5" type="ORF">EJ04DRAFT_394347</name>
</gene>
<dbReference type="Proteomes" id="UP000799444">
    <property type="component" value="Unassembled WGS sequence"/>
</dbReference>
<feature type="non-terminal residue" evidence="5">
    <location>
        <position position="378"/>
    </location>
</feature>
<evidence type="ECO:0000256" key="2">
    <source>
        <dbReference type="ARBA" id="ARBA00023054"/>
    </source>
</evidence>
<keyword evidence="6" id="KW-1185">Reference proteome</keyword>
<feature type="compositionally biased region" description="Low complexity" evidence="3">
    <location>
        <begin position="45"/>
        <end position="60"/>
    </location>
</feature>
<feature type="region of interest" description="Disordered" evidence="3">
    <location>
        <begin position="181"/>
        <end position="206"/>
    </location>
</feature>
<feature type="region of interest" description="Disordered" evidence="3">
    <location>
        <begin position="288"/>
        <end position="378"/>
    </location>
</feature>
<organism evidence="5 6">
    <name type="scientific">Polyplosphaeria fusca</name>
    <dbReference type="NCBI Taxonomy" id="682080"/>
    <lineage>
        <taxon>Eukaryota</taxon>
        <taxon>Fungi</taxon>
        <taxon>Dikarya</taxon>
        <taxon>Ascomycota</taxon>
        <taxon>Pezizomycotina</taxon>
        <taxon>Dothideomycetes</taxon>
        <taxon>Pleosporomycetidae</taxon>
        <taxon>Pleosporales</taxon>
        <taxon>Tetraplosphaeriaceae</taxon>
        <taxon>Polyplosphaeria</taxon>
    </lineage>
</organism>
<evidence type="ECO:0000313" key="5">
    <source>
        <dbReference type="EMBL" id="KAF2735915.1"/>
    </source>
</evidence>
<feature type="non-terminal residue" evidence="5">
    <location>
        <position position="1"/>
    </location>
</feature>
<dbReference type="AlphaFoldDB" id="A0A9P4V526"/>
<dbReference type="OrthoDB" id="446635at2759"/>
<evidence type="ECO:0000313" key="6">
    <source>
        <dbReference type="Proteomes" id="UP000799444"/>
    </source>
</evidence>
<evidence type="ECO:0000259" key="4">
    <source>
        <dbReference type="Pfam" id="PF09745"/>
    </source>
</evidence>
<feature type="domain" description="Nuclear speckle splicing regulatory protein 1 N-terminal" evidence="4">
    <location>
        <begin position="89"/>
        <end position="206"/>
    </location>
</feature>
<protein>
    <recommendedName>
        <fullName evidence="4">Nuclear speckle splicing regulatory protein 1 N-terminal domain-containing protein</fullName>
    </recommendedName>
</protein>
<name>A0A9P4V526_9PLEO</name>
<comment type="similarity">
    <text evidence="1">Belongs to the NSRP1 family.</text>
</comment>
<feature type="compositionally biased region" description="Polar residues" evidence="3">
    <location>
        <begin position="304"/>
        <end position="315"/>
    </location>
</feature>
<proteinExistence type="inferred from homology"/>
<accession>A0A9P4V526</accession>
<feature type="compositionally biased region" description="Basic and acidic residues" evidence="3">
    <location>
        <begin position="332"/>
        <end position="378"/>
    </location>
</feature>
<evidence type="ECO:0000256" key="3">
    <source>
        <dbReference type="SAM" id="MobiDB-lite"/>
    </source>
</evidence>
<comment type="caution">
    <text evidence="5">The sequence shown here is derived from an EMBL/GenBank/DDBJ whole genome shotgun (WGS) entry which is preliminary data.</text>
</comment>
<dbReference type="PANTHER" id="PTHR47845">
    <property type="entry name" value="NUCLEAR SPECKLE SPLICING REGULATORY PROTEIN 1 HOMOLOG"/>
    <property type="match status" value="1"/>
</dbReference>
<dbReference type="InterPro" id="IPR053246">
    <property type="entry name" value="NS_splicing_regulatory_protein"/>
</dbReference>
<dbReference type="GO" id="GO:0000381">
    <property type="term" value="P:regulation of alternative mRNA splicing, via spliceosome"/>
    <property type="evidence" value="ECO:0007669"/>
    <property type="project" value="InterPro"/>
</dbReference>
<keyword evidence="2" id="KW-0175">Coiled coil</keyword>
<dbReference type="Pfam" id="PF09745">
    <property type="entry name" value="NSRP1_N"/>
    <property type="match status" value="1"/>
</dbReference>
<feature type="region of interest" description="Disordered" evidence="3">
    <location>
        <begin position="1"/>
        <end position="83"/>
    </location>
</feature>